<dbReference type="STRING" id="1073423.SAMN04488700_0332"/>
<keyword evidence="8" id="KW-1185">Reference proteome</keyword>
<evidence type="ECO:0000256" key="1">
    <source>
        <dbReference type="ARBA" id="ARBA00038232"/>
    </source>
</evidence>
<evidence type="ECO:0000259" key="3">
    <source>
        <dbReference type="Pfam" id="PF13518"/>
    </source>
</evidence>
<dbReference type="InterPro" id="IPR055247">
    <property type="entry name" value="InsJ-like_HTH"/>
</dbReference>
<proteinExistence type="inferred from homology"/>
<evidence type="ECO:0000313" key="4">
    <source>
        <dbReference type="EMBL" id="SMH26932.1"/>
    </source>
</evidence>
<dbReference type="InterPro" id="IPR052057">
    <property type="entry name" value="IS150/IS1296_orfA-like"/>
</dbReference>
<dbReference type="PANTHER" id="PTHR33795">
    <property type="entry name" value="INSERTION ELEMENT IS150 PROTEIN INSJ"/>
    <property type="match status" value="1"/>
</dbReference>
<dbReference type="InterPro" id="IPR010921">
    <property type="entry name" value="Trp_repressor/repl_initiator"/>
</dbReference>
<evidence type="ECO:0000313" key="7">
    <source>
        <dbReference type="EMBL" id="SMH33925.1"/>
    </source>
</evidence>
<feature type="compositionally biased region" description="Polar residues" evidence="2">
    <location>
        <begin position="126"/>
        <end position="138"/>
    </location>
</feature>
<dbReference type="InterPro" id="IPR036388">
    <property type="entry name" value="WH-like_DNA-bd_sf"/>
</dbReference>
<feature type="compositionally biased region" description="Basic residues" evidence="2">
    <location>
        <begin position="116"/>
        <end position="125"/>
    </location>
</feature>
<comment type="similarity">
    <text evidence="1">Belongs to the IS150/IS1296 orfA family.</text>
</comment>
<dbReference type="Pfam" id="PF13518">
    <property type="entry name" value="HTH_28"/>
    <property type="match status" value="1"/>
</dbReference>
<evidence type="ECO:0000313" key="5">
    <source>
        <dbReference type="EMBL" id="SMH26987.1"/>
    </source>
</evidence>
<feature type="domain" description="Insertion element IS150 protein InsJ-like helix-turn-helix" evidence="3">
    <location>
        <begin position="68"/>
        <end position="121"/>
    </location>
</feature>
<dbReference type="Gene3D" id="1.10.10.60">
    <property type="entry name" value="Homeodomain-like"/>
    <property type="match status" value="1"/>
</dbReference>
<dbReference type="EMBL" id="FXBJ01000002">
    <property type="protein sequence ID" value="SMH26932.1"/>
    <property type="molecule type" value="Genomic_DNA"/>
</dbReference>
<feature type="compositionally biased region" description="Low complexity" evidence="2">
    <location>
        <begin position="170"/>
        <end position="183"/>
    </location>
</feature>
<protein>
    <submittedName>
        <fullName evidence="5">Transposase</fullName>
    </submittedName>
</protein>
<dbReference type="GO" id="GO:0043565">
    <property type="term" value="F:sequence-specific DNA binding"/>
    <property type="evidence" value="ECO:0007669"/>
    <property type="project" value="InterPro"/>
</dbReference>
<dbReference type="Gene3D" id="1.10.10.10">
    <property type="entry name" value="Winged helix-like DNA-binding domain superfamily/Winged helix DNA-binding domain"/>
    <property type="match status" value="1"/>
</dbReference>
<accession>A0A1X7MS85</accession>
<dbReference type="EMBL" id="FXBJ01000002">
    <property type="protein sequence ID" value="SMH27021.1"/>
    <property type="molecule type" value="Genomic_DNA"/>
</dbReference>
<dbReference type="EMBL" id="FXBJ01000002">
    <property type="protein sequence ID" value="SMH26987.1"/>
    <property type="molecule type" value="Genomic_DNA"/>
</dbReference>
<dbReference type="AlphaFoldDB" id="A0A1X7MS85"/>
<dbReference type="SUPFAM" id="SSF48295">
    <property type="entry name" value="TrpR-like"/>
    <property type="match status" value="1"/>
</dbReference>
<name>A0A1X7MS85_9LACT</name>
<sequence length="194" mass="22165">MAKYSFEFKLTVVKSYLDGAGGYKFLAKKYGIPGKSGSQLKIWVANYRQFGEDGLIRSKKDNHYSVQFKIDTIELYLTTEISYQQLALKLKINNPSLIANWVRAFHAEGIEGLSKPKGRPAKMKNKNTNQLNKNSPIKSTDKNSERIKELENQVLSLEIQNAFLKELRSLQTEENQNQTNQLQKLSTDSEKNSN</sequence>
<dbReference type="RefSeq" id="WP_234987777.1">
    <property type="nucleotide sequence ID" value="NZ_FXBJ01000002.1"/>
</dbReference>
<dbReference type="PANTHER" id="PTHR33795:SF1">
    <property type="entry name" value="INSERTION ELEMENT IS150 PROTEIN INSJ"/>
    <property type="match status" value="1"/>
</dbReference>
<dbReference type="EMBL" id="FXBJ01000002">
    <property type="protein sequence ID" value="SMH33925.1"/>
    <property type="molecule type" value="Genomic_DNA"/>
</dbReference>
<evidence type="ECO:0000313" key="6">
    <source>
        <dbReference type="EMBL" id="SMH27021.1"/>
    </source>
</evidence>
<evidence type="ECO:0000256" key="2">
    <source>
        <dbReference type="SAM" id="MobiDB-lite"/>
    </source>
</evidence>
<dbReference type="Proteomes" id="UP000193435">
    <property type="component" value="Unassembled WGS sequence"/>
</dbReference>
<feature type="region of interest" description="Disordered" evidence="2">
    <location>
        <begin position="113"/>
        <end position="145"/>
    </location>
</feature>
<evidence type="ECO:0000313" key="8">
    <source>
        <dbReference type="Proteomes" id="UP000193435"/>
    </source>
</evidence>
<feature type="region of interest" description="Disordered" evidence="2">
    <location>
        <begin position="170"/>
        <end position="194"/>
    </location>
</feature>
<organism evidence="5 8">
    <name type="scientific">Carnobacterium iners</name>
    <dbReference type="NCBI Taxonomy" id="1073423"/>
    <lineage>
        <taxon>Bacteria</taxon>
        <taxon>Bacillati</taxon>
        <taxon>Bacillota</taxon>
        <taxon>Bacilli</taxon>
        <taxon>Lactobacillales</taxon>
        <taxon>Carnobacteriaceae</taxon>
        <taxon>Carnobacterium</taxon>
    </lineage>
</organism>
<gene>
    <name evidence="4" type="ORF">SAMN04488700_0332</name>
    <name evidence="5" type="ORF">SAMN04488700_0373</name>
    <name evidence="6" type="ORF">SAMN04488700_0402</name>
    <name evidence="7" type="ORF">SAMN04488700_1585</name>
</gene>
<reference evidence="5 8" key="1">
    <citation type="submission" date="2017-04" db="EMBL/GenBank/DDBJ databases">
        <authorList>
            <person name="Afonso C.L."/>
            <person name="Miller P.J."/>
            <person name="Scott M.A."/>
            <person name="Spackman E."/>
            <person name="Goraichik I."/>
            <person name="Dimitrov K.M."/>
            <person name="Suarez D.L."/>
            <person name="Swayne D.E."/>
        </authorList>
    </citation>
    <scope>NUCLEOTIDE SEQUENCE [LARGE SCALE GENOMIC DNA]</scope>
    <source>
        <strain evidence="5 8">LMG26642</strain>
    </source>
</reference>